<dbReference type="EMBL" id="MFFT01000001">
    <property type="protein sequence ID" value="OGF23602.1"/>
    <property type="molecule type" value="Genomic_DNA"/>
</dbReference>
<dbReference type="AlphaFoldDB" id="A0A1F5SAL6"/>
<evidence type="ECO:0000313" key="12">
    <source>
        <dbReference type="EMBL" id="OGF23602.1"/>
    </source>
</evidence>
<evidence type="ECO:0000256" key="7">
    <source>
        <dbReference type="HAMAP-Rule" id="MF_00141"/>
    </source>
</evidence>
<dbReference type="CDD" id="cd04470">
    <property type="entry name" value="S1_EF-P_repeat_1"/>
    <property type="match status" value="1"/>
</dbReference>
<feature type="domain" description="Translation elongation factor P/YeiP central" evidence="11">
    <location>
        <begin position="67"/>
        <end position="121"/>
    </location>
</feature>
<evidence type="ECO:0000256" key="2">
    <source>
        <dbReference type="ARBA" id="ARBA00004815"/>
    </source>
</evidence>
<dbReference type="Gene3D" id="2.30.30.30">
    <property type="match status" value="1"/>
</dbReference>
<dbReference type="PANTHER" id="PTHR30053">
    <property type="entry name" value="ELONGATION FACTOR P"/>
    <property type="match status" value="1"/>
</dbReference>
<dbReference type="PANTHER" id="PTHR30053:SF12">
    <property type="entry name" value="ELONGATION FACTOR P (EF-P) FAMILY PROTEIN"/>
    <property type="match status" value="1"/>
</dbReference>
<dbReference type="Pfam" id="PF09285">
    <property type="entry name" value="Elong-fact-P_C"/>
    <property type="match status" value="1"/>
</dbReference>
<dbReference type="InterPro" id="IPR020599">
    <property type="entry name" value="Transl_elong_fac_P/YeiP"/>
</dbReference>
<evidence type="ECO:0000256" key="4">
    <source>
        <dbReference type="ARBA" id="ARBA00022490"/>
    </source>
</evidence>
<dbReference type="Pfam" id="PF01132">
    <property type="entry name" value="EFP"/>
    <property type="match status" value="1"/>
</dbReference>
<evidence type="ECO:0000256" key="6">
    <source>
        <dbReference type="ARBA" id="ARBA00022917"/>
    </source>
</evidence>
<dbReference type="FunFam" id="2.40.50.140:FF:000004">
    <property type="entry name" value="Elongation factor P"/>
    <property type="match status" value="1"/>
</dbReference>
<dbReference type="HAMAP" id="MF_00141">
    <property type="entry name" value="EF_P"/>
    <property type="match status" value="1"/>
</dbReference>
<dbReference type="SMART" id="SM01185">
    <property type="entry name" value="EFP"/>
    <property type="match status" value="1"/>
</dbReference>
<dbReference type="Pfam" id="PF08207">
    <property type="entry name" value="EFP_N"/>
    <property type="match status" value="1"/>
</dbReference>
<dbReference type="Gene3D" id="2.40.50.140">
    <property type="entry name" value="Nucleic acid-binding proteins"/>
    <property type="match status" value="2"/>
</dbReference>
<keyword evidence="5 7" id="KW-0251">Elongation factor</keyword>
<sequence length="187" mass="20821">MLNMNEIKPGVLIKISGQPYVVLKTDHLKMAQRRPVLKTKLKNLITGSILEMAYVDNDKVEEAETETRKANYLYKTEGEACFMNNETYEQFSVSLELIGDKIRYLKENTDADILYFQDQPVSLKLPIKVGLKVISAPPGVRGNSAGSVTKTVELESGAQINVPMFISEGEMVVVNTDSGEYVGREQA</sequence>
<comment type="caution">
    <text evidence="12">The sequence shown here is derived from an EMBL/GenBank/DDBJ whole genome shotgun (WGS) entry which is preliminary data.</text>
</comment>
<comment type="similarity">
    <text evidence="3 7 9">Belongs to the elongation factor P family.</text>
</comment>
<dbReference type="FunFam" id="2.40.50.140:FF:000009">
    <property type="entry name" value="Elongation factor P"/>
    <property type="match status" value="1"/>
</dbReference>
<dbReference type="InterPro" id="IPR013185">
    <property type="entry name" value="Transl_elong_KOW-like"/>
</dbReference>
<organism evidence="12 13">
    <name type="scientific">Candidatus Falkowbacteria bacterium RIFCSPHIGHO2_02_FULL_42_9</name>
    <dbReference type="NCBI Taxonomy" id="1797986"/>
    <lineage>
        <taxon>Bacteria</taxon>
        <taxon>Candidatus Falkowiibacteriota</taxon>
    </lineage>
</organism>
<feature type="domain" description="Elongation factor P C-terminal" evidence="10">
    <location>
        <begin position="129"/>
        <end position="184"/>
    </location>
</feature>
<evidence type="ECO:0000259" key="10">
    <source>
        <dbReference type="SMART" id="SM00841"/>
    </source>
</evidence>
<evidence type="ECO:0000256" key="8">
    <source>
        <dbReference type="NCBIfam" id="TIGR00038"/>
    </source>
</evidence>
<dbReference type="InterPro" id="IPR013852">
    <property type="entry name" value="Transl_elong_P/YeiP_CS"/>
</dbReference>
<dbReference type="PROSITE" id="PS01275">
    <property type="entry name" value="EFP"/>
    <property type="match status" value="1"/>
</dbReference>
<dbReference type="InterPro" id="IPR012340">
    <property type="entry name" value="NA-bd_OB-fold"/>
</dbReference>
<accession>A0A1F5SAL6</accession>
<evidence type="ECO:0000313" key="13">
    <source>
        <dbReference type="Proteomes" id="UP000176877"/>
    </source>
</evidence>
<evidence type="ECO:0000256" key="5">
    <source>
        <dbReference type="ARBA" id="ARBA00022768"/>
    </source>
</evidence>
<dbReference type="NCBIfam" id="NF001810">
    <property type="entry name" value="PRK00529.1"/>
    <property type="match status" value="1"/>
</dbReference>
<dbReference type="SUPFAM" id="SSF50104">
    <property type="entry name" value="Translation proteins SH3-like domain"/>
    <property type="match status" value="1"/>
</dbReference>
<proteinExistence type="inferred from homology"/>
<evidence type="ECO:0000259" key="11">
    <source>
        <dbReference type="SMART" id="SM01185"/>
    </source>
</evidence>
<evidence type="ECO:0000256" key="1">
    <source>
        <dbReference type="ARBA" id="ARBA00004496"/>
    </source>
</evidence>
<reference evidence="12 13" key="1">
    <citation type="journal article" date="2016" name="Nat. Commun.">
        <title>Thousands of microbial genomes shed light on interconnected biogeochemical processes in an aquifer system.</title>
        <authorList>
            <person name="Anantharaman K."/>
            <person name="Brown C.T."/>
            <person name="Hug L.A."/>
            <person name="Sharon I."/>
            <person name="Castelle C.J."/>
            <person name="Probst A.J."/>
            <person name="Thomas B.C."/>
            <person name="Singh A."/>
            <person name="Wilkins M.J."/>
            <person name="Karaoz U."/>
            <person name="Brodie E.L."/>
            <person name="Williams K.H."/>
            <person name="Hubbard S.S."/>
            <person name="Banfield J.F."/>
        </authorList>
    </citation>
    <scope>NUCLEOTIDE SEQUENCE [LARGE SCALE GENOMIC DNA]</scope>
</reference>
<dbReference type="InterPro" id="IPR008991">
    <property type="entry name" value="Translation_prot_SH3-like_sf"/>
</dbReference>
<comment type="function">
    <text evidence="7">Involved in peptide bond synthesis. Stimulates efficient translation and peptide-bond synthesis on native or reconstituted 70S ribosomes in vitro. Probably functions indirectly by altering the affinity of the ribosome for aminoacyl-tRNA, thus increasing their reactivity as acceptors for peptidyl transferase.</text>
</comment>
<dbReference type="InterPro" id="IPR001059">
    <property type="entry name" value="Transl_elong_P/YeiP_cen"/>
</dbReference>
<comment type="pathway">
    <text evidence="2 7">Protein biosynthesis; polypeptide chain elongation.</text>
</comment>
<comment type="subcellular location">
    <subcellularLocation>
        <location evidence="1 7">Cytoplasm</location>
    </subcellularLocation>
</comment>
<evidence type="ECO:0000256" key="3">
    <source>
        <dbReference type="ARBA" id="ARBA00009479"/>
    </source>
</evidence>
<keyword evidence="4 7" id="KW-0963">Cytoplasm</keyword>
<name>A0A1F5SAL6_9BACT</name>
<dbReference type="SUPFAM" id="SSF50249">
    <property type="entry name" value="Nucleic acid-binding proteins"/>
    <property type="match status" value="2"/>
</dbReference>
<dbReference type="GO" id="GO:0005829">
    <property type="term" value="C:cytosol"/>
    <property type="evidence" value="ECO:0007669"/>
    <property type="project" value="UniProtKB-ARBA"/>
</dbReference>
<dbReference type="SMART" id="SM00841">
    <property type="entry name" value="Elong-fact-P_C"/>
    <property type="match status" value="1"/>
</dbReference>
<dbReference type="Proteomes" id="UP000176877">
    <property type="component" value="Unassembled WGS sequence"/>
</dbReference>
<protein>
    <recommendedName>
        <fullName evidence="7 8">Elongation factor P</fullName>
        <shortName evidence="7">EF-P</shortName>
    </recommendedName>
</protein>
<dbReference type="PIRSF" id="PIRSF005901">
    <property type="entry name" value="EF-P"/>
    <property type="match status" value="1"/>
</dbReference>
<dbReference type="InterPro" id="IPR015365">
    <property type="entry name" value="Elong-fact-P_C"/>
</dbReference>
<dbReference type="InterPro" id="IPR014722">
    <property type="entry name" value="Rib_uL2_dom2"/>
</dbReference>
<dbReference type="NCBIfam" id="TIGR00038">
    <property type="entry name" value="efp"/>
    <property type="match status" value="1"/>
</dbReference>
<keyword evidence="6 7" id="KW-0648">Protein biosynthesis</keyword>
<dbReference type="InterPro" id="IPR011768">
    <property type="entry name" value="Transl_elongation_fac_P"/>
</dbReference>
<dbReference type="GO" id="GO:0043043">
    <property type="term" value="P:peptide biosynthetic process"/>
    <property type="evidence" value="ECO:0007669"/>
    <property type="project" value="InterPro"/>
</dbReference>
<evidence type="ECO:0000256" key="9">
    <source>
        <dbReference type="RuleBase" id="RU004389"/>
    </source>
</evidence>
<gene>
    <name evidence="7" type="primary">efp</name>
    <name evidence="12" type="ORF">A3D45_00620</name>
</gene>
<dbReference type="UniPathway" id="UPA00345"/>
<dbReference type="GO" id="GO:0003746">
    <property type="term" value="F:translation elongation factor activity"/>
    <property type="evidence" value="ECO:0007669"/>
    <property type="project" value="UniProtKB-UniRule"/>
</dbReference>